<evidence type="ECO:0000256" key="1">
    <source>
        <dbReference type="SAM" id="SignalP"/>
    </source>
</evidence>
<organism evidence="2 3">
    <name type="scientific">Mycoplana dimorpha</name>
    <dbReference type="NCBI Taxonomy" id="28320"/>
    <lineage>
        <taxon>Bacteria</taxon>
        <taxon>Pseudomonadati</taxon>
        <taxon>Pseudomonadota</taxon>
        <taxon>Alphaproteobacteria</taxon>
        <taxon>Hyphomicrobiales</taxon>
        <taxon>Rhizobiaceae</taxon>
        <taxon>Mycoplana</taxon>
    </lineage>
</organism>
<evidence type="ECO:0000313" key="3">
    <source>
        <dbReference type="Proteomes" id="UP000241247"/>
    </source>
</evidence>
<dbReference type="AlphaFoldDB" id="A0A2T5BHK9"/>
<name>A0A2T5BHK9_MYCDI</name>
<comment type="caution">
    <text evidence="2">The sequence shown here is derived from an EMBL/GenBank/DDBJ whole genome shotgun (WGS) entry which is preliminary data.</text>
</comment>
<reference evidence="2 3" key="1">
    <citation type="submission" date="2018-04" db="EMBL/GenBank/DDBJ databases">
        <title>Genomic Encyclopedia of Type Strains, Phase IV (KMG-IV): sequencing the most valuable type-strain genomes for metagenomic binning, comparative biology and taxonomic classification.</title>
        <authorList>
            <person name="Goeker M."/>
        </authorList>
    </citation>
    <scope>NUCLEOTIDE SEQUENCE [LARGE SCALE GENOMIC DNA]</scope>
    <source>
        <strain evidence="2 3">DSM 7138</strain>
    </source>
</reference>
<sequence>MMRFPSLVALIGLAFLSSTTAARATGSLGCSIDDGNLRLEVESAVGHGNGAPLLNFRGELALPALIAPKGLEKTTLDRSNLPQNWLHGDELRLLVYVETTGDLPFASAEIVMMTKAREDQITYDGDYLLRLFTAAGDGEVTEKRGKVRCSVG</sequence>
<feature type="chain" id="PRO_5015772376" description="Secreted protein" evidence="1">
    <location>
        <begin position="25"/>
        <end position="152"/>
    </location>
</feature>
<feature type="signal peptide" evidence="1">
    <location>
        <begin position="1"/>
        <end position="24"/>
    </location>
</feature>
<dbReference type="OrthoDB" id="9808963at2"/>
<protein>
    <recommendedName>
        <fullName evidence="4">Secreted protein</fullName>
    </recommendedName>
</protein>
<evidence type="ECO:0008006" key="4">
    <source>
        <dbReference type="Google" id="ProtNLM"/>
    </source>
</evidence>
<accession>A0A2T5BHK9</accession>
<dbReference type="EMBL" id="PZZZ01000001">
    <property type="protein sequence ID" value="PTM98363.1"/>
    <property type="molecule type" value="Genomic_DNA"/>
</dbReference>
<keyword evidence="3" id="KW-1185">Reference proteome</keyword>
<proteinExistence type="predicted"/>
<keyword evidence="1" id="KW-0732">Signal</keyword>
<dbReference type="RefSeq" id="WP_108000761.1">
    <property type="nucleotide sequence ID" value="NZ_JBHEEX010000014.1"/>
</dbReference>
<gene>
    <name evidence="2" type="ORF">C7449_10126</name>
</gene>
<dbReference type="Proteomes" id="UP000241247">
    <property type="component" value="Unassembled WGS sequence"/>
</dbReference>
<evidence type="ECO:0000313" key="2">
    <source>
        <dbReference type="EMBL" id="PTM98363.1"/>
    </source>
</evidence>